<proteinExistence type="predicted"/>
<organism evidence="1 2">
    <name type="scientific">Ascaris lumbricoides</name>
    <name type="common">Giant roundworm</name>
    <dbReference type="NCBI Taxonomy" id="6252"/>
    <lineage>
        <taxon>Eukaryota</taxon>
        <taxon>Metazoa</taxon>
        <taxon>Ecdysozoa</taxon>
        <taxon>Nematoda</taxon>
        <taxon>Chromadorea</taxon>
        <taxon>Rhabditida</taxon>
        <taxon>Spirurina</taxon>
        <taxon>Ascaridomorpha</taxon>
        <taxon>Ascaridoidea</taxon>
        <taxon>Ascarididae</taxon>
        <taxon>Ascaris</taxon>
    </lineage>
</organism>
<evidence type="ECO:0000313" key="1">
    <source>
        <dbReference type="Proteomes" id="UP000036681"/>
    </source>
</evidence>
<reference evidence="2" key="1">
    <citation type="submission" date="2023-03" db="UniProtKB">
        <authorList>
            <consortium name="WormBaseParasite"/>
        </authorList>
    </citation>
    <scope>IDENTIFICATION</scope>
</reference>
<sequence length="125" mass="14519">DDSPAIPLIHNKRCDFEFSCHRHKRRSSSSFYLLVIVVQTCPPLCRCVVLAYSIFYLLHALSIHTNNSYPLYVELLKLNSILLVSSSHNYSMTTVIANREDDEERRGIFDRDLDNVADKVIFYHL</sequence>
<dbReference type="WBParaSite" id="ALUE_0000914301-mRNA-1">
    <property type="protein sequence ID" value="ALUE_0000914301-mRNA-1"/>
    <property type="gene ID" value="ALUE_0000914301"/>
</dbReference>
<evidence type="ECO:0000313" key="2">
    <source>
        <dbReference type="WBParaSite" id="ALUE_0000914301-mRNA-1"/>
    </source>
</evidence>
<name>A0A9J2PI32_ASCLU</name>
<accession>A0A9J2PI32</accession>
<protein>
    <submittedName>
        <fullName evidence="2">Uncharacterized protein</fullName>
    </submittedName>
</protein>
<dbReference type="AlphaFoldDB" id="A0A9J2PI32"/>
<dbReference type="Proteomes" id="UP000036681">
    <property type="component" value="Unplaced"/>
</dbReference>
<keyword evidence="1" id="KW-1185">Reference proteome</keyword>